<evidence type="ECO:0000259" key="1">
    <source>
        <dbReference type="SMART" id="SM00471"/>
    </source>
</evidence>
<organism evidence="2 3">
    <name type="scientific">Hoeflea algicola</name>
    <dbReference type="NCBI Taxonomy" id="2983763"/>
    <lineage>
        <taxon>Bacteria</taxon>
        <taxon>Pseudomonadati</taxon>
        <taxon>Pseudomonadota</taxon>
        <taxon>Alphaproteobacteria</taxon>
        <taxon>Hyphomicrobiales</taxon>
        <taxon>Rhizobiaceae</taxon>
        <taxon>Hoeflea</taxon>
    </lineage>
</organism>
<feature type="domain" description="HD/PDEase" evidence="1">
    <location>
        <begin position="55"/>
        <end position="205"/>
    </location>
</feature>
<comment type="caution">
    <text evidence="2">The sequence shown here is derived from an EMBL/GenBank/DDBJ whole genome shotgun (WGS) entry which is preliminary data.</text>
</comment>
<evidence type="ECO:0000313" key="3">
    <source>
        <dbReference type="Proteomes" id="UP001073227"/>
    </source>
</evidence>
<evidence type="ECO:0000313" key="2">
    <source>
        <dbReference type="EMBL" id="MCY0150692.1"/>
    </source>
</evidence>
<dbReference type="SUPFAM" id="SSF109604">
    <property type="entry name" value="HD-domain/PDEase-like"/>
    <property type="match status" value="1"/>
</dbReference>
<dbReference type="SMART" id="SM00471">
    <property type="entry name" value="HDc"/>
    <property type="match status" value="1"/>
</dbReference>
<proteinExistence type="predicted"/>
<gene>
    <name evidence="2" type="ORF">OEG84_24070</name>
</gene>
<reference evidence="2" key="1">
    <citation type="submission" date="2022-10" db="EMBL/GenBank/DDBJ databases">
        <title>Hoeflea sp. G2-23, isolated from marine algae.</title>
        <authorList>
            <person name="Kristyanto S."/>
            <person name="Kim J.M."/>
            <person name="Jeon C.O."/>
        </authorList>
    </citation>
    <scope>NUCLEOTIDE SEQUENCE</scope>
    <source>
        <strain evidence="2">G2-23</strain>
    </source>
</reference>
<sequence>MQEILNKVIKDPIHGFIDFNGARENELKNLLSDSFFQRLRRVKQLGFSDYVFPSAAHSRFAHSLGVYKIAKRMLTIIEPEGSSGNWSQKAEACLAAALLHDVGHGMFSHAFERAMGFFLARNKLEEGKRESLEDAVDHEKVTQKIITDSTIGEALVNFGGTEFPAMVRDIIKKADKNCIYTSVVSSQLDADRLDYAKRDAYFAGVSSGGIDLDWLLRNLKVGKNGDARFLYVDSKAYISLEQFTVTLFQLYPTIYLHKKIRGLEFMFALLLSRVFELIAAGDVPATGLSDTHPFVRFFRDPSNLDQARLLDDTLFWGSLHQFREASDASVRDIATRLSDRRILPMIDIWKVADEILASRSEVVELTAKTRVERIEAVCKAVAARLQKETSIWSDGCYYDTYNRPIYKPMGVVGGDPQQINVSVGGQILDIASISPVVASAASFNIHRIYYDDRKVRNTDDLKRFIREAAETEMARL</sequence>
<dbReference type="InterPro" id="IPR006674">
    <property type="entry name" value="HD_domain"/>
</dbReference>
<dbReference type="EMBL" id="JAOVZR010000003">
    <property type="protein sequence ID" value="MCY0150692.1"/>
    <property type="molecule type" value="Genomic_DNA"/>
</dbReference>
<dbReference type="RefSeq" id="WP_267656411.1">
    <property type="nucleotide sequence ID" value="NZ_JAOVZR010000003.1"/>
</dbReference>
<dbReference type="Pfam" id="PF01966">
    <property type="entry name" value="HD"/>
    <property type="match status" value="1"/>
</dbReference>
<dbReference type="Proteomes" id="UP001073227">
    <property type="component" value="Unassembled WGS sequence"/>
</dbReference>
<dbReference type="PANTHER" id="PTHR11373">
    <property type="entry name" value="DEOXYNUCLEOSIDE TRIPHOSPHATE TRIPHOSPHOHYDROLASE"/>
    <property type="match status" value="1"/>
</dbReference>
<accession>A0ABT3ZFW9</accession>
<name>A0ABT3ZFW9_9HYPH</name>
<dbReference type="InterPro" id="IPR050135">
    <property type="entry name" value="dGTPase-like"/>
</dbReference>
<dbReference type="InterPro" id="IPR003607">
    <property type="entry name" value="HD/PDEase_dom"/>
</dbReference>
<dbReference type="Gene3D" id="1.10.3210.10">
    <property type="entry name" value="Hypothetical protein af1432"/>
    <property type="match status" value="1"/>
</dbReference>
<dbReference type="CDD" id="cd00077">
    <property type="entry name" value="HDc"/>
    <property type="match status" value="1"/>
</dbReference>
<keyword evidence="3" id="KW-1185">Reference proteome</keyword>
<protein>
    <submittedName>
        <fullName evidence="2">HD domain-containing protein</fullName>
    </submittedName>
</protein>
<dbReference type="PANTHER" id="PTHR11373:SF4">
    <property type="entry name" value="DEOXYNUCLEOSIDE TRIPHOSPHATE TRIPHOSPHOHYDROLASE SAMHD1"/>
    <property type="match status" value="1"/>
</dbReference>